<comment type="caution">
    <text evidence="1">The sequence shown here is derived from an EMBL/GenBank/DDBJ whole genome shotgun (WGS) entry which is preliminary data.</text>
</comment>
<sequence>MALTIEKAQQILDDYYDLVHPQYEDDIQFINALEFLIQETNNPEYMVELGGWYYGQKQFDLAEDYYLKAAKLNYVDAYECLGYIYYYGRVGQPDYEKAFHYYKLASDQGNIVAAYKLADMYKNGYYVQKDYPKYVQIIKSLYPLLQGATNTFDPVPEVYSRLAKIYVEEGNEDQAIQLLLIAKEFQSQRLIYSDFFGDLTIIKHIVLDLYSLIQFDSDYMDLFDLYYVLQKPCKLALEINGEDYIIEAKYEDDLFYISMDDKNYEDVDQFFQNAMIHDEPLYSQYVNVNYLEMLD</sequence>
<dbReference type="InterPro" id="IPR011990">
    <property type="entry name" value="TPR-like_helical_dom_sf"/>
</dbReference>
<dbReference type="SMART" id="SM00028">
    <property type="entry name" value="TPR"/>
    <property type="match status" value="2"/>
</dbReference>
<gene>
    <name evidence="1" type="ORF">FYJ55_08380</name>
</gene>
<evidence type="ECO:0000313" key="1">
    <source>
        <dbReference type="EMBL" id="MSS56892.1"/>
    </source>
</evidence>
<dbReference type="InterPro" id="IPR019734">
    <property type="entry name" value="TPR_rpt"/>
</dbReference>
<protein>
    <submittedName>
        <fullName evidence="1">Sel1 repeat family protein</fullName>
    </submittedName>
</protein>
<accession>A0A6N7VJ48</accession>
<dbReference type="InterPro" id="IPR006597">
    <property type="entry name" value="Sel1-like"/>
</dbReference>
<reference evidence="1 2" key="1">
    <citation type="submission" date="2019-08" db="EMBL/GenBank/DDBJ databases">
        <title>In-depth cultivation of the pig gut microbiome towards novel bacterial diversity and tailored functional studies.</title>
        <authorList>
            <person name="Wylensek D."/>
            <person name="Hitch T.C.A."/>
            <person name="Clavel T."/>
        </authorList>
    </citation>
    <scope>NUCLEOTIDE SEQUENCE [LARGE SCALE GENOMIC DNA]</scope>
    <source>
        <strain evidence="1 2">LKV-472-APC-3</strain>
    </source>
</reference>
<dbReference type="PANTHER" id="PTHR11102">
    <property type="entry name" value="SEL-1-LIKE PROTEIN"/>
    <property type="match status" value="1"/>
</dbReference>
<dbReference type="SMART" id="SM00671">
    <property type="entry name" value="SEL1"/>
    <property type="match status" value="3"/>
</dbReference>
<dbReference type="PANTHER" id="PTHR11102:SF160">
    <property type="entry name" value="ERAD-ASSOCIATED E3 UBIQUITIN-PROTEIN LIGASE COMPONENT HRD3"/>
    <property type="match status" value="1"/>
</dbReference>
<keyword evidence="2" id="KW-1185">Reference proteome</keyword>
<dbReference type="SUPFAM" id="SSF81901">
    <property type="entry name" value="HCP-like"/>
    <property type="match status" value="1"/>
</dbReference>
<name>A0A6N7VJ48_9FIRM</name>
<dbReference type="Pfam" id="PF08238">
    <property type="entry name" value="Sel1"/>
    <property type="match status" value="3"/>
</dbReference>
<dbReference type="Proteomes" id="UP000434241">
    <property type="component" value="Unassembled WGS sequence"/>
</dbReference>
<dbReference type="EMBL" id="VUMR01000051">
    <property type="protein sequence ID" value="MSS56892.1"/>
    <property type="molecule type" value="Genomic_DNA"/>
</dbReference>
<dbReference type="InterPro" id="IPR050767">
    <property type="entry name" value="Sel1_AlgK"/>
</dbReference>
<dbReference type="GeneID" id="93159301"/>
<evidence type="ECO:0000313" key="2">
    <source>
        <dbReference type="Proteomes" id="UP000434241"/>
    </source>
</evidence>
<organism evidence="1 2">
    <name type="scientific">Holdemanella porci</name>
    <dbReference type="NCBI Taxonomy" id="2652276"/>
    <lineage>
        <taxon>Bacteria</taxon>
        <taxon>Bacillati</taxon>
        <taxon>Bacillota</taxon>
        <taxon>Erysipelotrichia</taxon>
        <taxon>Erysipelotrichales</taxon>
        <taxon>Erysipelotrichaceae</taxon>
        <taxon>Holdemanella</taxon>
    </lineage>
</organism>
<dbReference type="AlphaFoldDB" id="A0A6N7VJ48"/>
<proteinExistence type="predicted"/>
<dbReference type="RefSeq" id="WP_154556452.1">
    <property type="nucleotide sequence ID" value="NZ_VUMR01000051.1"/>
</dbReference>
<dbReference type="Gene3D" id="1.25.40.10">
    <property type="entry name" value="Tetratricopeptide repeat domain"/>
    <property type="match status" value="1"/>
</dbReference>